<gene>
    <name evidence="8" type="ORF">C9940_05570</name>
</gene>
<evidence type="ECO:0000256" key="1">
    <source>
        <dbReference type="ARBA" id="ARBA00004781"/>
    </source>
</evidence>
<evidence type="ECO:0000256" key="3">
    <source>
        <dbReference type="ARBA" id="ARBA00012929"/>
    </source>
</evidence>
<feature type="domain" description="RmlD-like substrate binding" evidence="7">
    <location>
        <begin position="1"/>
        <end position="89"/>
    </location>
</feature>
<dbReference type="InterPro" id="IPR036291">
    <property type="entry name" value="NAD(P)-bd_dom_sf"/>
</dbReference>
<evidence type="ECO:0000313" key="8">
    <source>
        <dbReference type="EMBL" id="PTB85022.1"/>
    </source>
</evidence>
<dbReference type="InterPro" id="IPR029903">
    <property type="entry name" value="RmlD-like-bd"/>
</dbReference>
<dbReference type="Gene3D" id="3.40.50.720">
    <property type="entry name" value="NAD(P)-binding Rossmann-like Domain"/>
    <property type="match status" value="1"/>
</dbReference>
<dbReference type="EMBL" id="PYVN01000138">
    <property type="protein sequence ID" value="PTB85022.1"/>
    <property type="molecule type" value="Genomic_DNA"/>
</dbReference>
<sequence>MKILLIGGQGQVGFQLQRSLACLGEVHTTTRQDLDLSDITAIRSLINQVKPDLIVNAAAYTAVDKAEQETELARQINAIAPAILAEQARK</sequence>
<dbReference type="SUPFAM" id="SSF51735">
    <property type="entry name" value="NAD(P)-binding Rossmann-fold domains"/>
    <property type="match status" value="1"/>
</dbReference>
<dbReference type="PANTHER" id="PTHR10491">
    <property type="entry name" value="DTDP-4-DEHYDRORHAMNOSE REDUCTASE"/>
    <property type="match status" value="1"/>
</dbReference>
<comment type="similarity">
    <text evidence="2 6">Belongs to the dTDP-4-dehydrorhamnose reductase family.</text>
</comment>
<evidence type="ECO:0000256" key="4">
    <source>
        <dbReference type="ARBA" id="ARBA00017099"/>
    </source>
</evidence>
<evidence type="ECO:0000256" key="6">
    <source>
        <dbReference type="RuleBase" id="RU364082"/>
    </source>
</evidence>
<organism evidence="8">
    <name type="scientific">Pseudidiomarina aestuarii</name>
    <dbReference type="NCBI Taxonomy" id="624146"/>
    <lineage>
        <taxon>Bacteria</taxon>
        <taxon>Pseudomonadati</taxon>
        <taxon>Pseudomonadota</taxon>
        <taxon>Gammaproteobacteria</taxon>
        <taxon>Alteromonadales</taxon>
        <taxon>Idiomarinaceae</taxon>
        <taxon>Pseudidiomarina</taxon>
    </lineage>
</organism>
<comment type="cofactor">
    <cofactor evidence="6">
        <name>Mg(2+)</name>
        <dbReference type="ChEBI" id="CHEBI:18420"/>
    </cofactor>
    <text evidence="6">Binds 1 Mg(2+) ion per monomer.</text>
</comment>
<dbReference type="GO" id="GO:0009243">
    <property type="term" value="P:O antigen biosynthetic process"/>
    <property type="evidence" value="ECO:0007669"/>
    <property type="project" value="UniProtKB-UniPathway"/>
</dbReference>
<dbReference type="UniPathway" id="UPA00281"/>
<evidence type="ECO:0000256" key="5">
    <source>
        <dbReference type="ARBA" id="ARBA00048200"/>
    </source>
</evidence>
<dbReference type="EC" id="1.1.1.133" evidence="3 6"/>
<comment type="caution">
    <text evidence="8">The sequence shown here is derived from an EMBL/GenBank/DDBJ whole genome shotgun (WGS) entry which is preliminary data.</text>
</comment>
<evidence type="ECO:0000256" key="2">
    <source>
        <dbReference type="ARBA" id="ARBA00010944"/>
    </source>
</evidence>
<keyword evidence="6" id="KW-0521">NADP</keyword>
<accession>A0A2T4CU43</accession>
<dbReference type="PANTHER" id="PTHR10491:SF4">
    <property type="entry name" value="METHIONINE ADENOSYLTRANSFERASE 2 SUBUNIT BETA"/>
    <property type="match status" value="1"/>
</dbReference>
<dbReference type="UniPathway" id="UPA00124"/>
<protein>
    <recommendedName>
        <fullName evidence="4 6">dTDP-4-dehydrorhamnose reductase</fullName>
        <ecNumber evidence="3 6">1.1.1.133</ecNumber>
    </recommendedName>
</protein>
<reference evidence="8" key="1">
    <citation type="submission" date="2018-03" db="EMBL/GenBank/DDBJ databases">
        <title>Cross-interface Injection: A General Nanoliter Liquid Handling Method Applied to Single Cells Genome Amplification Automated Nanoliter Liquid Handling Applied to Single Cell Multiple Displacement Amplification.</title>
        <authorList>
            <person name="Yun J."/>
            <person name="Xu P."/>
            <person name="Xu J."/>
            <person name="Dai X."/>
            <person name="Wang Y."/>
            <person name="Zheng X."/>
            <person name="Cao C."/>
            <person name="Yi Q."/>
            <person name="Zhu Y."/>
            <person name="Wang L."/>
            <person name="Dong Z."/>
            <person name="Huang Y."/>
            <person name="Huang L."/>
            <person name="Du W."/>
        </authorList>
    </citation>
    <scope>NUCLEOTIDE SEQUENCE [LARGE SCALE GENOMIC DNA]</scope>
    <source>
        <strain evidence="8">Z-D3-2</strain>
    </source>
</reference>
<feature type="non-terminal residue" evidence="8">
    <location>
        <position position="90"/>
    </location>
</feature>
<comment type="catalytic activity">
    <reaction evidence="5 6">
        <text>dTDP-beta-L-rhamnose + NADP(+) = dTDP-4-dehydro-beta-L-rhamnose + NADPH + H(+)</text>
        <dbReference type="Rhea" id="RHEA:21796"/>
        <dbReference type="ChEBI" id="CHEBI:15378"/>
        <dbReference type="ChEBI" id="CHEBI:57510"/>
        <dbReference type="ChEBI" id="CHEBI:57783"/>
        <dbReference type="ChEBI" id="CHEBI:58349"/>
        <dbReference type="ChEBI" id="CHEBI:62830"/>
        <dbReference type="EC" id="1.1.1.133"/>
    </reaction>
</comment>
<evidence type="ECO:0000259" key="7">
    <source>
        <dbReference type="Pfam" id="PF04321"/>
    </source>
</evidence>
<proteinExistence type="inferred from homology"/>
<comment type="function">
    <text evidence="6">Catalyzes the reduction of dTDP-6-deoxy-L-lyxo-4-hexulose to yield dTDP-L-rhamnose.</text>
</comment>
<dbReference type="AlphaFoldDB" id="A0A2T4CU43"/>
<dbReference type="GO" id="GO:0019305">
    <property type="term" value="P:dTDP-rhamnose biosynthetic process"/>
    <property type="evidence" value="ECO:0007669"/>
    <property type="project" value="UniProtKB-UniPathway"/>
</dbReference>
<dbReference type="GO" id="GO:0008831">
    <property type="term" value="F:dTDP-4-dehydrorhamnose reductase activity"/>
    <property type="evidence" value="ECO:0007669"/>
    <property type="project" value="UniProtKB-EC"/>
</dbReference>
<dbReference type="InterPro" id="IPR005913">
    <property type="entry name" value="dTDP_dehydrorham_reduct"/>
</dbReference>
<dbReference type="Pfam" id="PF04321">
    <property type="entry name" value="RmlD_sub_bind"/>
    <property type="match status" value="1"/>
</dbReference>
<dbReference type="GO" id="GO:0005829">
    <property type="term" value="C:cytosol"/>
    <property type="evidence" value="ECO:0007669"/>
    <property type="project" value="TreeGrafter"/>
</dbReference>
<name>A0A2T4CU43_9GAMM</name>
<keyword evidence="6" id="KW-0560">Oxidoreductase</keyword>
<comment type="pathway">
    <text evidence="1 6">Carbohydrate biosynthesis; dTDP-L-rhamnose biosynthesis.</text>
</comment>